<sequence>MYCNIGIETMSRAAMRQLQKERLQKIVKWAHEKSSFYRAQWKNINVEDIQSLDDIKKLPFTTKDDLIANAPFGMLAMPMSEIVRLHMIGEGKKTIARAYTAGDLERATEMTTRALVAGGVDISSIIQICSGHLTADVLGLQHAAEVLGATVVSVPTGKLEEQLDVINKLHVSTLISDPQHILQLVVAAQALDYDLQSMSVKTIFLSHNGIKSNMAAHIASRIGGRVFNLYSIPELFTPGIACACNAKKGYHIQEDYFYPEVVSLADGQVIRDGRMGELVLTSLISEAMPIIRYRTGVLVTLDHEKCSCGRTLARIHVP</sequence>
<name>A0A9Y2AF61_9FIRM</name>
<keyword evidence="1" id="KW-0436">Ligase</keyword>
<dbReference type="PANTHER" id="PTHR43845">
    <property type="entry name" value="BLR5969 PROTEIN"/>
    <property type="match status" value="1"/>
</dbReference>
<dbReference type="InterPro" id="IPR042099">
    <property type="entry name" value="ANL_N_sf"/>
</dbReference>
<protein>
    <submittedName>
        <fullName evidence="1">Phenylacetate--CoA ligase family protein</fullName>
    </submittedName>
</protein>
<dbReference type="GO" id="GO:0016874">
    <property type="term" value="F:ligase activity"/>
    <property type="evidence" value="ECO:0007669"/>
    <property type="project" value="UniProtKB-KW"/>
</dbReference>
<dbReference type="EMBL" id="CP120678">
    <property type="protein sequence ID" value="WIW70480.1"/>
    <property type="molecule type" value="Genomic_DNA"/>
</dbReference>
<dbReference type="PANTHER" id="PTHR43845:SF1">
    <property type="entry name" value="BLR5969 PROTEIN"/>
    <property type="match status" value="1"/>
</dbReference>
<evidence type="ECO:0000313" key="1">
    <source>
        <dbReference type="EMBL" id="WIW70480.1"/>
    </source>
</evidence>
<dbReference type="RefSeq" id="WP_147669651.1">
    <property type="nucleotide sequence ID" value="NZ_CP120678.1"/>
</dbReference>
<dbReference type="SUPFAM" id="SSF56801">
    <property type="entry name" value="Acetyl-CoA synthetase-like"/>
    <property type="match status" value="1"/>
</dbReference>
<evidence type="ECO:0000313" key="2">
    <source>
        <dbReference type="Proteomes" id="UP001243623"/>
    </source>
</evidence>
<dbReference type="AlphaFoldDB" id="A0A9Y2AF61"/>
<proteinExistence type="predicted"/>
<dbReference type="Proteomes" id="UP001243623">
    <property type="component" value="Chromosome"/>
</dbReference>
<organism evidence="1 2">
    <name type="scientific">Selenobaculum gibii</name>
    <dbReference type="NCBI Taxonomy" id="3054208"/>
    <lineage>
        <taxon>Bacteria</taxon>
        <taxon>Bacillati</taxon>
        <taxon>Bacillota</taxon>
        <taxon>Negativicutes</taxon>
        <taxon>Selenomonadales</taxon>
        <taxon>Selenomonadaceae</taxon>
        <taxon>Selenobaculum</taxon>
    </lineage>
</organism>
<reference evidence="1" key="1">
    <citation type="submission" date="2023-03" db="EMBL/GenBank/DDBJ databases">
        <title>Selenobaculum gbiensis gen. nov. sp. nov., a new bacterium isolated from the gut microbiota of IBD patient.</title>
        <authorList>
            <person name="Yeo S."/>
            <person name="Park H."/>
            <person name="Huh C.S."/>
        </authorList>
    </citation>
    <scope>NUCLEOTIDE SEQUENCE</scope>
    <source>
        <strain evidence="1">ICN-92133</strain>
    </source>
</reference>
<gene>
    <name evidence="1" type="ORF">P3F81_11435</name>
</gene>
<dbReference type="KEGG" id="sgbi:P3F81_11435"/>
<accession>A0A9Y2AF61</accession>
<keyword evidence="2" id="KW-1185">Reference proteome</keyword>
<dbReference type="Gene3D" id="3.40.50.12780">
    <property type="entry name" value="N-terminal domain of ligase-like"/>
    <property type="match status" value="1"/>
</dbReference>